<protein>
    <recommendedName>
        <fullName evidence="1">Sialidase domain-containing protein</fullName>
    </recommendedName>
</protein>
<dbReference type="eggNOG" id="COG4692">
    <property type="taxonomic scope" value="Bacteria"/>
</dbReference>
<feature type="domain" description="Sialidase" evidence="1">
    <location>
        <begin position="81"/>
        <end position="374"/>
    </location>
</feature>
<dbReference type="EMBL" id="ACDN02000001">
    <property type="protein sequence ID" value="EEO23452.2"/>
    <property type="molecule type" value="Genomic_DNA"/>
</dbReference>
<dbReference type="HOGENOM" id="CLU_053117_0_0_7"/>
<keyword evidence="3" id="KW-1185">Reference proteome</keyword>
<organism evidence="2 3">
    <name type="scientific">Helicobacter bilis ATCC 43879</name>
    <dbReference type="NCBI Taxonomy" id="613026"/>
    <lineage>
        <taxon>Bacteria</taxon>
        <taxon>Pseudomonadati</taxon>
        <taxon>Campylobacterota</taxon>
        <taxon>Epsilonproteobacteria</taxon>
        <taxon>Campylobacterales</taxon>
        <taxon>Helicobacteraceae</taxon>
        <taxon>Helicobacter</taxon>
    </lineage>
</organism>
<reference evidence="2 3" key="1">
    <citation type="journal article" date="2014" name="Genome Announc.">
        <title>Draft genome sequences of six enterohepatic helicobacter species isolated from humans and one from rhesus macaques.</title>
        <authorList>
            <person name="Shen Z."/>
            <person name="Sheh A."/>
            <person name="Young S.K."/>
            <person name="Abouelliel A."/>
            <person name="Ward D.V."/>
            <person name="Earl A.M."/>
            <person name="Fox J.G."/>
        </authorList>
    </citation>
    <scope>NUCLEOTIDE SEQUENCE [LARGE SCALE GENOMIC DNA]</scope>
    <source>
        <strain evidence="2 3">ATCC 43879</strain>
    </source>
</reference>
<dbReference type="InterPro" id="IPR011040">
    <property type="entry name" value="Sialidase"/>
</dbReference>
<dbReference type="PANTHER" id="PTHR43752:SF2">
    <property type="entry name" value="BNR_ASP-BOX REPEAT FAMILY PROTEIN"/>
    <property type="match status" value="1"/>
</dbReference>
<dbReference type="OrthoDB" id="41724at2"/>
<dbReference type="SUPFAM" id="SSF50939">
    <property type="entry name" value="Sialidases"/>
    <property type="match status" value="1"/>
</dbReference>
<dbReference type="RefSeq" id="WP_020995382.1">
    <property type="nucleotide sequence ID" value="NZ_KI392032.1"/>
</dbReference>
<gene>
    <name evidence="2" type="ORF">HRAG_00509</name>
</gene>
<dbReference type="Pfam" id="PF13088">
    <property type="entry name" value="BNR_2"/>
    <property type="match status" value="1"/>
</dbReference>
<evidence type="ECO:0000259" key="1">
    <source>
        <dbReference type="Pfam" id="PF13088"/>
    </source>
</evidence>
<evidence type="ECO:0000313" key="3">
    <source>
        <dbReference type="Proteomes" id="UP000005085"/>
    </source>
</evidence>
<dbReference type="InterPro" id="IPR036278">
    <property type="entry name" value="Sialidase_sf"/>
</dbReference>
<dbReference type="PANTHER" id="PTHR43752">
    <property type="entry name" value="BNR/ASP-BOX REPEAT FAMILY PROTEIN"/>
    <property type="match status" value="1"/>
</dbReference>
<proteinExistence type="predicted"/>
<evidence type="ECO:0000313" key="2">
    <source>
        <dbReference type="EMBL" id="EEO23452.2"/>
    </source>
</evidence>
<dbReference type="AlphaFoldDB" id="C3XEL3"/>
<dbReference type="Proteomes" id="UP000005085">
    <property type="component" value="Unassembled WGS sequence"/>
</dbReference>
<comment type="caution">
    <text evidence="2">The sequence shown here is derived from an EMBL/GenBank/DDBJ whole genome shotgun (WGS) entry which is preliminary data.</text>
</comment>
<sequence>MLKILNFYAFCCAAIIMLCSFIKHNHIKHEIYSPFFITQTKITQATHHTPDKNLSFIATQSLLPNKELSAHASAIVAKDSKLMTLFYAGTREGAFDVKIYQSFLDTKTLDSKWSEPLVLLTPERLTSLSGRYVKKLGNPIVFKDSRDRVHLFVVGVSLGGWATSRIYQFYFSDDLATIHYVRELHLNPFGNYSHLVRTPALPLENGGFILAFSHEMWHKFPLIAFFDENGNMLTTKAINHLKAQLQPSIIALNEKECAAFYRTNNRYNTNTYYQTCENYAKTWHDIETSNMKNYDSSILLVKLGDEVVLITNDGKHNPIWQNDTKKGDRQSLSLYYLADKIKGQFVYIDTIDTAKKGGEVSYPAAILDNNLLHITYTYNRKTIKHTALNINAILEKIESIKKDSIQQSMQGGGK</sequence>
<name>C3XEL3_9HELI</name>
<accession>C3XEL3</accession>